<feature type="active site" description="Nucleophile" evidence="2">
    <location>
        <position position="125"/>
    </location>
</feature>
<dbReference type="OrthoDB" id="9798773at2"/>
<evidence type="ECO:0000259" key="4">
    <source>
        <dbReference type="PROSITE" id="PS51635"/>
    </source>
</evidence>
<evidence type="ECO:0000256" key="2">
    <source>
        <dbReference type="PROSITE-ProRule" id="PRU01161"/>
    </source>
</evidence>
<dbReference type="InterPro" id="IPR002641">
    <property type="entry name" value="PNPLA_dom"/>
</dbReference>
<feature type="signal peptide" evidence="3">
    <location>
        <begin position="1"/>
        <end position="24"/>
    </location>
</feature>
<dbReference type="EMBL" id="SLWY01000007">
    <property type="protein sequence ID" value="TCO81682.1"/>
    <property type="molecule type" value="Genomic_DNA"/>
</dbReference>
<dbReference type="PROSITE" id="PS51635">
    <property type="entry name" value="PNPLA"/>
    <property type="match status" value="1"/>
</dbReference>
<feature type="active site" description="Proton acceptor" evidence="2">
    <location>
        <position position="269"/>
    </location>
</feature>
<comment type="caution">
    <text evidence="5">The sequence shown here is derived from an EMBL/GenBank/DDBJ whole genome shotgun (WGS) entry which is preliminary data.</text>
</comment>
<dbReference type="Gene3D" id="3.40.1090.10">
    <property type="entry name" value="Cytosolic phospholipase A2 catalytic domain"/>
    <property type="match status" value="1"/>
</dbReference>
<feature type="domain" description="PNPLA" evidence="4">
    <location>
        <begin position="90"/>
        <end position="282"/>
    </location>
</feature>
<accession>A0A4R2L595</accession>
<dbReference type="SUPFAM" id="SSF52151">
    <property type="entry name" value="FabD/lysophospholipase-like"/>
    <property type="match status" value="1"/>
</dbReference>
<dbReference type="InterPro" id="IPR016035">
    <property type="entry name" value="Acyl_Trfase/lysoPLipase"/>
</dbReference>
<dbReference type="GO" id="GO:0016787">
    <property type="term" value="F:hydrolase activity"/>
    <property type="evidence" value="ECO:0007669"/>
    <property type="project" value="UniProtKB-UniRule"/>
</dbReference>
<proteinExistence type="predicted"/>
<evidence type="ECO:0000256" key="1">
    <source>
        <dbReference type="ARBA" id="ARBA00023098"/>
    </source>
</evidence>
<name>A0A4R2L595_9GAMM</name>
<keyword evidence="1 2" id="KW-0443">Lipid metabolism</keyword>
<dbReference type="RefSeq" id="WP_132540770.1">
    <property type="nucleotide sequence ID" value="NZ_SLWY01000007.1"/>
</dbReference>
<feature type="short sequence motif" description="DGA/G" evidence="2">
    <location>
        <begin position="269"/>
        <end position="271"/>
    </location>
</feature>
<feature type="chain" id="PRO_5021023252" evidence="3">
    <location>
        <begin position="25"/>
        <end position="414"/>
    </location>
</feature>
<dbReference type="AlphaFoldDB" id="A0A4R2L595"/>
<dbReference type="PROSITE" id="PS51257">
    <property type="entry name" value="PROKAR_LIPOPROTEIN"/>
    <property type="match status" value="1"/>
</dbReference>
<feature type="short sequence motif" description="GXGXXG" evidence="2">
    <location>
        <begin position="94"/>
        <end position="99"/>
    </location>
</feature>
<protein>
    <submittedName>
        <fullName evidence="5">Putative acylesterase/phospholipase RssA</fullName>
    </submittedName>
</protein>
<dbReference type="Pfam" id="PF01734">
    <property type="entry name" value="Patatin"/>
    <property type="match status" value="1"/>
</dbReference>
<sequence>MSTYLLRGAAVAALSLALTLSGCALPERQPAVPVTDTTRAVVPGLPANVRYWVGSDISEFAREGLESVRREQAYRARQGLRGPLPPAHFLALSGGGDDGAFGAGLLNGWSATGTRPVFKGVTGISTGALIAPFAFLGPEYDAVLKEVYTGTRQSDIFHQRSALAAINNDGMADTRPLWTLLGRYVDDAFLKRVADEYAQGRLLLIATTDIDARRPVIWNMGAIAASGAPGAAALFRSIMLASASIPGAFPPVMIDVEVDGRRYQEMHVDGGTAAQVFLYPPALDLKALGRQQGLTRERHAWIIRNARLDPEWASVERRTLDIAARAVSSLILTQGIGDLYRIYATTQRDGVDYNLAYIGKDFTVEHKEDFDPDYMRPLFEYGERLARAGYPWQKAPPGYVAPAATPGARVATGR</sequence>
<keyword evidence="2" id="KW-0442">Lipid degradation</keyword>
<organism evidence="5 6">
    <name type="scientific">Plasticicumulans lactativorans</name>
    <dbReference type="NCBI Taxonomy" id="1133106"/>
    <lineage>
        <taxon>Bacteria</taxon>
        <taxon>Pseudomonadati</taxon>
        <taxon>Pseudomonadota</taxon>
        <taxon>Gammaproteobacteria</taxon>
        <taxon>Candidatus Competibacteraceae</taxon>
        <taxon>Plasticicumulans</taxon>
    </lineage>
</organism>
<dbReference type="GO" id="GO:0016042">
    <property type="term" value="P:lipid catabolic process"/>
    <property type="evidence" value="ECO:0007669"/>
    <property type="project" value="UniProtKB-UniRule"/>
</dbReference>
<keyword evidence="6" id="KW-1185">Reference proteome</keyword>
<keyword evidence="3" id="KW-0732">Signal</keyword>
<keyword evidence="2" id="KW-0378">Hydrolase</keyword>
<dbReference type="Proteomes" id="UP000295765">
    <property type="component" value="Unassembled WGS sequence"/>
</dbReference>
<evidence type="ECO:0000313" key="6">
    <source>
        <dbReference type="Proteomes" id="UP000295765"/>
    </source>
</evidence>
<gene>
    <name evidence="5" type="ORF">EV699_10775</name>
</gene>
<evidence type="ECO:0000256" key="3">
    <source>
        <dbReference type="SAM" id="SignalP"/>
    </source>
</evidence>
<evidence type="ECO:0000313" key="5">
    <source>
        <dbReference type="EMBL" id="TCO81682.1"/>
    </source>
</evidence>
<reference evidence="5 6" key="1">
    <citation type="submission" date="2019-03" db="EMBL/GenBank/DDBJ databases">
        <title>Genomic Encyclopedia of Type Strains, Phase IV (KMG-IV): sequencing the most valuable type-strain genomes for metagenomic binning, comparative biology and taxonomic classification.</title>
        <authorList>
            <person name="Goeker M."/>
        </authorList>
    </citation>
    <scope>NUCLEOTIDE SEQUENCE [LARGE SCALE GENOMIC DNA]</scope>
    <source>
        <strain evidence="5 6">DSM 25287</strain>
    </source>
</reference>
<feature type="short sequence motif" description="GXSXG" evidence="2">
    <location>
        <begin position="123"/>
        <end position="127"/>
    </location>
</feature>